<evidence type="ECO:0000256" key="1">
    <source>
        <dbReference type="SAM" id="MobiDB-lite"/>
    </source>
</evidence>
<sequence>MKGAQILAMLDQGLRLSRPSRCPESIYSVMQQCWNFEGVHRPTFAELVLTISRILRAMPSPQTNICIPNHHHSNNSGSTNINTSNNNNVLSSNLSTKFDHLHSPTHQHNSNKSDNTNNTTTIIHNNNTGLHPIEFSPLRRLGGIGTSASSGGSGVNSGGSDGTSF</sequence>
<dbReference type="Proteomes" id="UP000279833">
    <property type="component" value="Unassembled WGS sequence"/>
</dbReference>
<name>A0A183KIX9_9TREM</name>
<dbReference type="AlphaFoldDB" id="A0A183KIX9"/>
<dbReference type="GO" id="GO:0004714">
    <property type="term" value="F:transmembrane receptor protein tyrosine kinase activity"/>
    <property type="evidence" value="ECO:0007669"/>
    <property type="project" value="TreeGrafter"/>
</dbReference>
<dbReference type="GO" id="GO:0005886">
    <property type="term" value="C:plasma membrane"/>
    <property type="evidence" value="ECO:0007669"/>
    <property type="project" value="TreeGrafter"/>
</dbReference>
<feature type="region of interest" description="Disordered" evidence="1">
    <location>
        <begin position="100"/>
        <end position="120"/>
    </location>
</feature>
<dbReference type="EMBL" id="UZAK01037191">
    <property type="protein sequence ID" value="VDP58056.1"/>
    <property type="molecule type" value="Genomic_DNA"/>
</dbReference>
<dbReference type="WBParaSite" id="SCUD_0001498801-mRNA-1">
    <property type="protein sequence ID" value="SCUD_0001498801-mRNA-1"/>
    <property type="gene ID" value="SCUD_0001498801"/>
</dbReference>
<dbReference type="InterPro" id="IPR011009">
    <property type="entry name" value="Kinase-like_dom_sf"/>
</dbReference>
<feature type="compositionally biased region" description="Gly residues" evidence="1">
    <location>
        <begin position="151"/>
        <end position="165"/>
    </location>
</feature>
<evidence type="ECO:0000313" key="3">
    <source>
        <dbReference type="EMBL" id="VDP58056.1"/>
    </source>
</evidence>
<dbReference type="InterPro" id="IPR050122">
    <property type="entry name" value="RTK"/>
</dbReference>
<evidence type="ECO:0000313" key="4">
    <source>
        <dbReference type="Proteomes" id="UP000279833"/>
    </source>
</evidence>
<evidence type="ECO:0000313" key="5">
    <source>
        <dbReference type="WBParaSite" id="SCUD_0001498801-mRNA-1"/>
    </source>
</evidence>
<feature type="compositionally biased region" description="Low complexity" evidence="1">
    <location>
        <begin position="108"/>
        <end position="120"/>
    </location>
</feature>
<accession>A0A183KIX9</accession>
<dbReference type="Pfam" id="PF07714">
    <property type="entry name" value="PK_Tyr_Ser-Thr"/>
    <property type="match status" value="1"/>
</dbReference>
<dbReference type="Gene3D" id="1.10.510.10">
    <property type="entry name" value="Transferase(Phosphotransferase) domain 1"/>
    <property type="match status" value="1"/>
</dbReference>
<protein>
    <submittedName>
        <fullName evidence="5">Pkinase_Tyr domain-containing protein</fullName>
    </submittedName>
</protein>
<dbReference type="GO" id="GO:0007169">
    <property type="term" value="P:cell surface receptor protein tyrosine kinase signaling pathway"/>
    <property type="evidence" value="ECO:0007669"/>
    <property type="project" value="TreeGrafter"/>
</dbReference>
<dbReference type="PANTHER" id="PTHR24416">
    <property type="entry name" value="TYROSINE-PROTEIN KINASE RECEPTOR"/>
    <property type="match status" value="1"/>
</dbReference>
<gene>
    <name evidence="3" type="ORF">SCUD_LOCUS14985</name>
</gene>
<dbReference type="InterPro" id="IPR001245">
    <property type="entry name" value="Ser-Thr/Tyr_kinase_cat_dom"/>
</dbReference>
<proteinExistence type="predicted"/>
<reference evidence="5" key="1">
    <citation type="submission" date="2016-06" db="UniProtKB">
        <authorList>
            <consortium name="WormBaseParasite"/>
        </authorList>
    </citation>
    <scope>IDENTIFICATION</scope>
</reference>
<dbReference type="GO" id="GO:0043235">
    <property type="term" value="C:receptor complex"/>
    <property type="evidence" value="ECO:0007669"/>
    <property type="project" value="TreeGrafter"/>
</dbReference>
<keyword evidence="4" id="KW-1185">Reference proteome</keyword>
<dbReference type="PANTHER" id="PTHR24416:SF631">
    <property type="entry name" value="SERINE_THREONINE_TYROSINE KINASE 1"/>
    <property type="match status" value="1"/>
</dbReference>
<dbReference type="STRING" id="6186.A0A183KIX9"/>
<feature type="region of interest" description="Disordered" evidence="1">
    <location>
        <begin position="141"/>
        <end position="165"/>
    </location>
</feature>
<feature type="domain" description="Serine-threonine/tyrosine-protein kinase catalytic" evidence="2">
    <location>
        <begin position="1"/>
        <end position="49"/>
    </location>
</feature>
<organism evidence="5">
    <name type="scientific">Schistosoma curassoni</name>
    <dbReference type="NCBI Taxonomy" id="6186"/>
    <lineage>
        <taxon>Eukaryota</taxon>
        <taxon>Metazoa</taxon>
        <taxon>Spiralia</taxon>
        <taxon>Lophotrochozoa</taxon>
        <taxon>Platyhelminthes</taxon>
        <taxon>Trematoda</taxon>
        <taxon>Digenea</taxon>
        <taxon>Strigeidida</taxon>
        <taxon>Schistosomatoidea</taxon>
        <taxon>Schistosomatidae</taxon>
        <taxon>Schistosoma</taxon>
    </lineage>
</organism>
<evidence type="ECO:0000259" key="2">
    <source>
        <dbReference type="Pfam" id="PF07714"/>
    </source>
</evidence>
<reference evidence="3 4" key="2">
    <citation type="submission" date="2018-11" db="EMBL/GenBank/DDBJ databases">
        <authorList>
            <consortium name="Pathogen Informatics"/>
        </authorList>
    </citation>
    <scope>NUCLEOTIDE SEQUENCE [LARGE SCALE GENOMIC DNA]</scope>
    <source>
        <strain evidence="3">Dakar</strain>
        <strain evidence="4">Dakar, Senegal</strain>
    </source>
</reference>
<dbReference type="SUPFAM" id="SSF56112">
    <property type="entry name" value="Protein kinase-like (PK-like)"/>
    <property type="match status" value="1"/>
</dbReference>